<evidence type="ECO:0000313" key="2">
    <source>
        <dbReference type="Proteomes" id="UP000238385"/>
    </source>
</evidence>
<evidence type="ECO:0000313" key="1">
    <source>
        <dbReference type="EMBL" id="PSF06284.1"/>
    </source>
</evidence>
<sequence>MMYSVPGKFQPATPPYLVRQRESSKQLYFAMLDERGGSAGQIDELANAKSRSLLLEQLVVAAEIDTDFPTDMRSLPSVLHNAHDQAAQAYRRYLDGRHAGSPRRYFSCRAHALYFLRAVAPTKLVDGAWLYGVLARWQDSRLAPLIQTYLEELGCGNPAQNHVLLYRQLLARYGCDNWQDGPDGHFTQGAVQLALAHHAREFLPELIGFNLGYEQLPLHLLITAYELNELDIDPYYFSLHVTIDNASTGHARKALQTVLDNSPRTGDVSEFQRRVGNGFRLNLVGMGTPQAIESFDIEQELQRVFADKALIGAQLHSDYCLVGGRSVSDWLSSPGEIVDLLSALQSAGWIRRGESPEQSRFWRLLTDEQAPMFGVFDGYEQQLLKDWILADSGENPTARTTNRFRNRQIPGPVDEAPAGLQSGTSVAQIIARHASGNPKLGRGADVDALFQKLVRIDTKAEAFAVLTGLLSPANHPTPAGLVATRLYADLFQHVTSP</sequence>
<dbReference type="Pfam" id="PF14518">
    <property type="entry name" value="Haem_oxygenas_2"/>
    <property type="match status" value="1"/>
</dbReference>
<dbReference type="Proteomes" id="UP000238385">
    <property type="component" value="Unassembled WGS sequence"/>
</dbReference>
<dbReference type="InterPro" id="IPR016084">
    <property type="entry name" value="Haem_Oase-like_multi-hlx"/>
</dbReference>
<dbReference type="EMBL" id="PXNN01000017">
    <property type="protein sequence ID" value="PSF06284.1"/>
    <property type="molecule type" value="Genomic_DNA"/>
</dbReference>
<name>A0A2T1K806_9GAMM</name>
<dbReference type="OrthoDB" id="6635957at2"/>
<protein>
    <recommendedName>
        <fullName evidence="3">Iron-containing redox enzyme family protein</fullName>
    </recommendedName>
</protein>
<gene>
    <name evidence="1" type="ORF">C7H08_14265</name>
</gene>
<keyword evidence="2" id="KW-1185">Reference proteome</keyword>
<evidence type="ECO:0008006" key="3">
    <source>
        <dbReference type="Google" id="ProtNLM"/>
    </source>
</evidence>
<proteinExistence type="predicted"/>
<reference evidence="1 2" key="1">
    <citation type="submission" date="2018-03" db="EMBL/GenBank/DDBJ databases">
        <title>Marinobacter brunus sp. nov., a marine bacterium of Gamma-proteobacteria isolated from the surface seawater of the South China Sea.</title>
        <authorList>
            <person name="Cheng H."/>
            <person name="Wu Y.-H."/>
            <person name="Xamxidin M."/>
            <person name="Xu X.-W."/>
        </authorList>
    </citation>
    <scope>NUCLEOTIDE SEQUENCE [LARGE SCALE GENOMIC DNA]</scope>
    <source>
        <strain evidence="1 2">JCM 30472</strain>
    </source>
</reference>
<dbReference type="AlphaFoldDB" id="A0A2T1K806"/>
<comment type="caution">
    <text evidence="1">The sequence shown here is derived from an EMBL/GenBank/DDBJ whole genome shotgun (WGS) entry which is preliminary data.</text>
</comment>
<dbReference type="SMART" id="SM01236">
    <property type="entry name" value="Haem_oxygenase_2"/>
    <property type="match status" value="1"/>
</dbReference>
<dbReference type="Gene3D" id="1.20.910.10">
    <property type="entry name" value="Heme oxygenase-like"/>
    <property type="match status" value="1"/>
</dbReference>
<accession>A0A2T1K806</accession>
<organism evidence="1 2">
    <name type="scientific">Marinobacter halophilus</name>
    <dbReference type="NCBI Taxonomy" id="1323740"/>
    <lineage>
        <taxon>Bacteria</taxon>
        <taxon>Pseudomonadati</taxon>
        <taxon>Pseudomonadota</taxon>
        <taxon>Gammaproteobacteria</taxon>
        <taxon>Pseudomonadales</taxon>
        <taxon>Marinobacteraceae</taxon>
        <taxon>Marinobacter</taxon>
    </lineage>
</organism>